<evidence type="ECO:0000313" key="3">
    <source>
        <dbReference type="Proteomes" id="UP000075903"/>
    </source>
</evidence>
<reference evidence="2" key="1">
    <citation type="submission" date="2020-05" db="UniProtKB">
        <authorList>
            <consortium name="EnsemblMetazoa"/>
        </authorList>
    </citation>
    <scope>IDENTIFICATION</scope>
    <source>
        <strain evidence="2">MAF</strain>
    </source>
</reference>
<accession>A0A182VA78</accession>
<feature type="region of interest" description="Disordered" evidence="1">
    <location>
        <begin position="109"/>
        <end position="130"/>
    </location>
</feature>
<name>A0A182VA78_ANOME</name>
<evidence type="ECO:0000313" key="2">
    <source>
        <dbReference type="EnsemblMetazoa" id="AMEM011490-PA"/>
    </source>
</evidence>
<dbReference type="Proteomes" id="UP000075903">
    <property type="component" value="Unassembled WGS sequence"/>
</dbReference>
<organism evidence="2 3">
    <name type="scientific">Anopheles merus</name>
    <name type="common">Mosquito</name>
    <dbReference type="NCBI Taxonomy" id="30066"/>
    <lineage>
        <taxon>Eukaryota</taxon>
        <taxon>Metazoa</taxon>
        <taxon>Ecdysozoa</taxon>
        <taxon>Arthropoda</taxon>
        <taxon>Hexapoda</taxon>
        <taxon>Insecta</taxon>
        <taxon>Pterygota</taxon>
        <taxon>Neoptera</taxon>
        <taxon>Endopterygota</taxon>
        <taxon>Diptera</taxon>
        <taxon>Nematocera</taxon>
        <taxon>Culicoidea</taxon>
        <taxon>Culicidae</taxon>
        <taxon>Anophelinae</taxon>
        <taxon>Anopheles</taxon>
    </lineage>
</organism>
<dbReference type="EnsemblMetazoa" id="AMEM011490-RA">
    <property type="protein sequence ID" value="AMEM011490-PA"/>
    <property type="gene ID" value="AMEM011490"/>
</dbReference>
<sequence length="130" mass="14345">MSSRRIAAKKKVTLAANQRFSGSGVLAARWVRPVCRTVSSGIFKVDLQSADSLTNELWMSAQNATEDDRWIDVGAHRLDRQTPSPAQMHFHSTALSVNGMNIFEKDINSDRNINRSPGSNCSTKEKALPS</sequence>
<dbReference type="AlphaFoldDB" id="A0A182VA78"/>
<evidence type="ECO:0000256" key="1">
    <source>
        <dbReference type="SAM" id="MobiDB-lite"/>
    </source>
</evidence>
<dbReference type="VEuPathDB" id="VectorBase:AMEM011490"/>
<proteinExistence type="predicted"/>
<protein>
    <submittedName>
        <fullName evidence="2">Uncharacterized protein</fullName>
    </submittedName>
</protein>
<keyword evidence="3" id="KW-1185">Reference proteome</keyword>